<dbReference type="Proteomes" id="UP001196413">
    <property type="component" value="Unassembled WGS sequence"/>
</dbReference>
<keyword evidence="5" id="KW-0520">NAD</keyword>
<evidence type="ECO:0000256" key="2">
    <source>
        <dbReference type="ARBA" id="ARBA00016075"/>
    </source>
</evidence>
<keyword evidence="6" id="KW-1133">Transmembrane helix</keyword>
<dbReference type="GO" id="GO:0005739">
    <property type="term" value="C:mitochondrion"/>
    <property type="evidence" value="ECO:0007669"/>
    <property type="project" value="TreeGrafter"/>
</dbReference>
<comment type="caution">
    <text evidence="8">The sequence shown here is derived from an EMBL/GenBank/DDBJ whole genome shotgun (WGS) entry which is preliminary data.</text>
</comment>
<sequence length="99" mass="10625">MNIHTARHLTAAAVQFGLRSVRHSSSQPKVALLGASGGIGQPLGLLLKQDALVKHLALYDLVGTPGVQLIFLILILLQKLLPILAPTNSQLQFPMLMLL</sequence>
<evidence type="ECO:0000313" key="9">
    <source>
        <dbReference type="Proteomes" id="UP001196413"/>
    </source>
</evidence>
<evidence type="ECO:0000256" key="6">
    <source>
        <dbReference type="SAM" id="Phobius"/>
    </source>
</evidence>
<dbReference type="InterPro" id="IPR001236">
    <property type="entry name" value="Lactate/malate_DH_N"/>
</dbReference>
<accession>A0AAD5QCT9</accession>
<dbReference type="AlphaFoldDB" id="A0AAD5QCT9"/>
<dbReference type="InterPro" id="IPR036291">
    <property type="entry name" value="NAD(P)-bd_dom_sf"/>
</dbReference>
<evidence type="ECO:0000256" key="4">
    <source>
        <dbReference type="ARBA" id="ARBA00023002"/>
    </source>
</evidence>
<dbReference type="GO" id="GO:0030060">
    <property type="term" value="F:L-malate dehydrogenase (NAD+) activity"/>
    <property type="evidence" value="ECO:0007669"/>
    <property type="project" value="UniProtKB-EC"/>
</dbReference>
<protein>
    <recommendedName>
        <fullName evidence="2">Malate dehydrogenase, mitochondrial</fullName>
        <ecNumber evidence="1">1.1.1.37</ecNumber>
    </recommendedName>
</protein>
<keyword evidence="4" id="KW-0560">Oxidoreductase</keyword>
<evidence type="ECO:0000313" key="8">
    <source>
        <dbReference type="EMBL" id="KAJ1346782.1"/>
    </source>
</evidence>
<proteinExistence type="predicted"/>
<organism evidence="8 9">
    <name type="scientific">Parelaphostrongylus tenuis</name>
    <name type="common">Meningeal worm</name>
    <dbReference type="NCBI Taxonomy" id="148309"/>
    <lineage>
        <taxon>Eukaryota</taxon>
        <taxon>Metazoa</taxon>
        <taxon>Ecdysozoa</taxon>
        <taxon>Nematoda</taxon>
        <taxon>Chromadorea</taxon>
        <taxon>Rhabditida</taxon>
        <taxon>Rhabditina</taxon>
        <taxon>Rhabditomorpha</taxon>
        <taxon>Strongyloidea</taxon>
        <taxon>Metastrongylidae</taxon>
        <taxon>Parelaphostrongylus</taxon>
    </lineage>
</organism>
<evidence type="ECO:0000256" key="3">
    <source>
        <dbReference type="ARBA" id="ARBA00022532"/>
    </source>
</evidence>
<name>A0AAD5QCT9_PARTN</name>
<dbReference type="EC" id="1.1.1.37" evidence="1"/>
<dbReference type="PANTHER" id="PTHR11540:SF16">
    <property type="entry name" value="MALATE DEHYDROGENASE, MITOCHONDRIAL"/>
    <property type="match status" value="1"/>
</dbReference>
<reference evidence="8" key="1">
    <citation type="submission" date="2021-06" db="EMBL/GenBank/DDBJ databases">
        <title>Parelaphostrongylus tenuis whole genome reference sequence.</title>
        <authorList>
            <person name="Garwood T.J."/>
            <person name="Larsen P.A."/>
            <person name="Fountain-Jones N.M."/>
            <person name="Garbe J.R."/>
            <person name="Macchietto M.G."/>
            <person name="Kania S.A."/>
            <person name="Gerhold R.W."/>
            <person name="Richards J.E."/>
            <person name="Wolf T.M."/>
        </authorList>
    </citation>
    <scope>NUCLEOTIDE SEQUENCE</scope>
    <source>
        <strain evidence="8">MNPRO001-30</strain>
        <tissue evidence="8">Meninges</tissue>
    </source>
</reference>
<feature type="domain" description="Lactate/malate dehydrogenase N-terminal" evidence="7">
    <location>
        <begin position="29"/>
        <end position="66"/>
    </location>
</feature>
<keyword evidence="6" id="KW-0472">Membrane</keyword>
<dbReference type="SUPFAM" id="SSF51735">
    <property type="entry name" value="NAD(P)-binding Rossmann-fold domains"/>
    <property type="match status" value="1"/>
</dbReference>
<keyword evidence="6" id="KW-0812">Transmembrane</keyword>
<keyword evidence="9" id="KW-1185">Reference proteome</keyword>
<evidence type="ECO:0000256" key="1">
    <source>
        <dbReference type="ARBA" id="ARBA00012995"/>
    </source>
</evidence>
<keyword evidence="3" id="KW-0816">Tricarboxylic acid cycle</keyword>
<evidence type="ECO:0000259" key="7">
    <source>
        <dbReference type="Pfam" id="PF00056"/>
    </source>
</evidence>
<dbReference type="PANTHER" id="PTHR11540">
    <property type="entry name" value="MALATE AND LACTATE DEHYDROGENASE"/>
    <property type="match status" value="1"/>
</dbReference>
<feature type="transmembrane region" description="Helical" evidence="6">
    <location>
        <begin position="56"/>
        <end position="77"/>
    </location>
</feature>
<dbReference type="GO" id="GO:0006099">
    <property type="term" value="P:tricarboxylic acid cycle"/>
    <property type="evidence" value="ECO:0007669"/>
    <property type="project" value="UniProtKB-KW"/>
</dbReference>
<dbReference type="Gene3D" id="3.40.50.720">
    <property type="entry name" value="NAD(P)-binding Rossmann-like Domain"/>
    <property type="match status" value="1"/>
</dbReference>
<gene>
    <name evidence="8" type="primary">MDH2_2</name>
    <name evidence="8" type="ORF">KIN20_001682</name>
</gene>
<dbReference type="EMBL" id="JAHQIW010000221">
    <property type="protein sequence ID" value="KAJ1346782.1"/>
    <property type="molecule type" value="Genomic_DNA"/>
</dbReference>
<dbReference type="Pfam" id="PF00056">
    <property type="entry name" value="Ldh_1_N"/>
    <property type="match status" value="1"/>
</dbReference>
<evidence type="ECO:0000256" key="5">
    <source>
        <dbReference type="ARBA" id="ARBA00023027"/>
    </source>
</evidence>